<sequence length="404" mass="41051">MASAASLCPAGAARQAATRDPDDLKAWLQLASAPGVGPATAGLLLAAFGLPQQVLAQSVAALSSVVPKKHARAVLARPGAGLPALVERTRAWLGTPGNHVVTLADDAYPARLFDLHDPPPLLYIKGDPALLSRPAVAIVGARGATEQGKRDAQAFGRELSESGLAVISGLALGVDAAAHAGGLLGCGGTVAVTGTGPDRVYPAENLALAHDVAARGAIVTEFPLGMPGLPANFPRRNRIIAALARGVLVVEAAARSGSLITARLAADLGREVFAVPGSIHAPLSKGCHVLIRQGAKLVECTEDVLEEINLGPGPLIGRMTGPTAAPARPAAAPPTPPAQAGSELSDFADRSDPLLAALGYDPVTLDALCERSGQPPEAAAARLLELELAGHAERLPGNLFRRLG</sequence>
<dbReference type="InterPro" id="IPR003488">
    <property type="entry name" value="DprA"/>
</dbReference>
<feature type="domain" description="DprA winged helix" evidence="4">
    <location>
        <begin position="337"/>
        <end position="398"/>
    </location>
</feature>
<dbReference type="KEGG" id="cuh:BJN34_19745"/>
<dbReference type="Proteomes" id="UP000189627">
    <property type="component" value="Chromosome 1"/>
</dbReference>
<dbReference type="NCBIfam" id="TIGR00732">
    <property type="entry name" value="dprA"/>
    <property type="match status" value="1"/>
</dbReference>
<feature type="region of interest" description="Disordered" evidence="2">
    <location>
        <begin position="320"/>
        <end position="345"/>
    </location>
</feature>
<feature type="domain" description="Smf/DprA SLOG" evidence="3">
    <location>
        <begin position="100"/>
        <end position="308"/>
    </location>
</feature>
<evidence type="ECO:0000259" key="3">
    <source>
        <dbReference type="Pfam" id="PF02481"/>
    </source>
</evidence>
<dbReference type="GO" id="GO:0009294">
    <property type="term" value="P:DNA-mediated transformation"/>
    <property type="evidence" value="ECO:0007669"/>
    <property type="project" value="InterPro"/>
</dbReference>
<evidence type="ECO:0000313" key="6">
    <source>
        <dbReference type="Proteomes" id="UP000189627"/>
    </source>
</evidence>
<organism evidence="5 6">
    <name type="scientific">Cupriavidus necator</name>
    <name type="common">Alcaligenes eutrophus</name>
    <name type="synonym">Ralstonia eutropha</name>
    <dbReference type="NCBI Taxonomy" id="106590"/>
    <lineage>
        <taxon>Bacteria</taxon>
        <taxon>Pseudomonadati</taxon>
        <taxon>Pseudomonadota</taxon>
        <taxon>Betaproteobacteria</taxon>
        <taxon>Burkholderiales</taxon>
        <taxon>Burkholderiaceae</taxon>
        <taxon>Cupriavidus</taxon>
    </lineage>
</organism>
<dbReference type="SUPFAM" id="SSF102405">
    <property type="entry name" value="MCP/YpsA-like"/>
    <property type="match status" value="1"/>
</dbReference>
<dbReference type="Gene3D" id="3.40.50.450">
    <property type="match status" value="1"/>
</dbReference>
<dbReference type="SUPFAM" id="SSF47781">
    <property type="entry name" value="RuvA domain 2-like"/>
    <property type="match status" value="1"/>
</dbReference>
<dbReference type="InterPro" id="IPR057666">
    <property type="entry name" value="DrpA_SLOG"/>
</dbReference>
<dbReference type="PANTHER" id="PTHR43022:SF1">
    <property type="entry name" value="PROTEIN SMF"/>
    <property type="match status" value="1"/>
</dbReference>
<dbReference type="Pfam" id="PF02481">
    <property type="entry name" value="DNA_processg_A"/>
    <property type="match status" value="1"/>
</dbReference>
<evidence type="ECO:0000256" key="2">
    <source>
        <dbReference type="SAM" id="MobiDB-lite"/>
    </source>
</evidence>
<dbReference type="AlphaFoldDB" id="A0A1U9UTY4"/>
<dbReference type="Gene3D" id="1.10.10.10">
    <property type="entry name" value="Winged helix-like DNA-binding domain superfamily/Winged helix DNA-binding domain"/>
    <property type="match status" value="1"/>
</dbReference>
<dbReference type="InterPro" id="IPR041614">
    <property type="entry name" value="DprA_WH"/>
</dbReference>
<gene>
    <name evidence="5" type="ORF">BJN34_19745</name>
</gene>
<comment type="similarity">
    <text evidence="1">Belongs to the DprA/Smf family.</text>
</comment>
<dbReference type="Pfam" id="PF17782">
    <property type="entry name" value="WHD_DprA"/>
    <property type="match status" value="1"/>
</dbReference>
<evidence type="ECO:0000256" key="1">
    <source>
        <dbReference type="ARBA" id="ARBA00006525"/>
    </source>
</evidence>
<dbReference type="PANTHER" id="PTHR43022">
    <property type="entry name" value="PROTEIN SMF"/>
    <property type="match status" value="1"/>
</dbReference>
<dbReference type="OrthoDB" id="9785707at2"/>
<dbReference type="EMBL" id="CP017757">
    <property type="protein sequence ID" value="AQV96110.1"/>
    <property type="molecule type" value="Genomic_DNA"/>
</dbReference>
<name>A0A1U9UTY4_CUPNE</name>
<dbReference type="InterPro" id="IPR036388">
    <property type="entry name" value="WH-like_DNA-bd_sf"/>
</dbReference>
<proteinExistence type="inferred from homology"/>
<accession>A0A1U9UTY4</accession>
<evidence type="ECO:0000313" key="5">
    <source>
        <dbReference type="EMBL" id="AQV96110.1"/>
    </source>
</evidence>
<protein>
    <submittedName>
        <fullName evidence="5">DNA protecting protein DprA</fullName>
    </submittedName>
</protein>
<evidence type="ECO:0000259" key="4">
    <source>
        <dbReference type="Pfam" id="PF17782"/>
    </source>
</evidence>
<dbReference type="RefSeq" id="WP_078198343.1">
    <property type="nucleotide sequence ID" value="NZ_CP017757.2"/>
</dbReference>
<dbReference type="InterPro" id="IPR010994">
    <property type="entry name" value="RuvA_2-like"/>
</dbReference>
<reference evidence="6" key="1">
    <citation type="submission" date="2017-02" db="EMBL/GenBank/DDBJ databases">
        <title>Complete genome sequence of Cupriavidus necator strain NH9, a 3-chlorobenzoate degrader.</title>
        <authorList>
            <person name="Moriuchi R."/>
            <person name="Dohra H."/>
            <person name="Ogawa N."/>
        </authorList>
    </citation>
    <scope>NUCLEOTIDE SEQUENCE [LARGE SCALE GENOMIC DNA]</scope>
    <source>
        <strain evidence="6">NH9</strain>
    </source>
</reference>